<evidence type="ECO:0000313" key="3">
    <source>
        <dbReference type="EMBL" id="WUI83726.1"/>
    </source>
</evidence>
<dbReference type="EMBL" id="CP107941">
    <property type="protein sequence ID" value="WUI83726.1"/>
    <property type="molecule type" value="Genomic_DNA"/>
</dbReference>
<evidence type="ECO:0000259" key="1">
    <source>
        <dbReference type="Pfam" id="PF08386"/>
    </source>
</evidence>
<dbReference type="InterPro" id="IPR029058">
    <property type="entry name" value="AB_hydrolase_fold"/>
</dbReference>
<dbReference type="InterPro" id="IPR013595">
    <property type="entry name" value="Pept_S33_TAP-like_C"/>
</dbReference>
<organism evidence="3 4">
    <name type="scientific">Micromonospora zamorensis</name>
    <dbReference type="NCBI Taxonomy" id="709883"/>
    <lineage>
        <taxon>Bacteria</taxon>
        <taxon>Bacillati</taxon>
        <taxon>Actinomycetota</taxon>
        <taxon>Actinomycetes</taxon>
        <taxon>Micromonosporales</taxon>
        <taxon>Micromonosporaceae</taxon>
        <taxon>Micromonospora</taxon>
    </lineage>
</organism>
<evidence type="ECO:0000313" key="4">
    <source>
        <dbReference type="Proteomes" id="UP001346877"/>
    </source>
</evidence>
<gene>
    <name evidence="3" type="ORF">OG375_05115</name>
</gene>
<protein>
    <submittedName>
        <fullName evidence="3">Lysophospholipase</fullName>
    </submittedName>
</protein>
<name>A0ABZ1PIW4_9ACTN</name>
<dbReference type="SUPFAM" id="SSF53474">
    <property type="entry name" value="alpha/beta-Hydrolases"/>
    <property type="match status" value="1"/>
</dbReference>
<keyword evidence="4" id="KW-1185">Reference proteome</keyword>
<dbReference type="Gene3D" id="3.40.50.1820">
    <property type="entry name" value="alpha/beta hydrolase"/>
    <property type="match status" value="1"/>
</dbReference>
<evidence type="ECO:0000259" key="2">
    <source>
        <dbReference type="Pfam" id="PF12146"/>
    </source>
</evidence>
<dbReference type="RefSeq" id="WP_328373105.1">
    <property type="nucleotide sequence ID" value="NZ_CP107936.1"/>
</dbReference>
<proteinExistence type="predicted"/>
<sequence>MLERLAPTIGAALAERLWSTVPQGPVRPADPPGHRFEILVNGHSVSAQSWGDGPAVYLMHGWGGWSGQLDVFVPPLVGAGFKVVALDAPSHGASGPGVLGRRRALQSEFGDALTAAVRAVGPAYAIVGHSAGSAATAVAVLDGLPTERLVLVAPVADPRTYTRQFAHLMGFRDRVHDGLVRRLEKRSGRQMSHFDLVARATGRTDLPPLLVVHDRKDKEVRYSDGEAISGAWPRAELWTTSGLGHRRILRDPATVTAVVDYLSKAPVTNTAVAENVS</sequence>
<dbReference type="InterPro" id="IPR022742">
    <property type="entry name" value="Hydrolase_4"/>
</dbReference>
<feature type="domain" description="Peptidase S33 tripeptidyl aminopeptidase-like C-terminal" evidence="1">
    <location>
        <begin position="200"/>
        <end position="266"/>
    </location>
</feature>
<accession>A0ABZ1PIW4</accession>
<dbReference type="Pfam" id="PF08386">
    <property type="entry name" value="Abhydrolase_4"/>
    <property type="match status" value="1"/>
</dbReference>
<reference evidence="3 4" key="1">
    <citation type="submission" date="2022-10" db="EMBL/GenBank/DDBJ databases">
        <title>The complete genomes of actinobacterial strains from the NBC collection.</title>
        <authorList>
            <person name="Joergensen T.S."/>
            <person name="Alvarez Arevalo M."/>
            <person name="Sterndorff E.B."/>
            <person name="Faurdal D."/>
            <person name="Vuksanovic O."/>
            <person name="Mourched A.-S."/>
            <person name="Charusanti P."/>
            <person name="Shaw S."/>
            <person name="Blin K."/>
            <person name="Weber T."/>
        </authorList>
    </citation>
    <scope>NUCLEOTIDE SEQUENCE [LARGE SCALE GENOMIC DNA]</scope>
    <source>
        <strain evidence="3 4">NBC_00396</strain>
    </source>
</reference>
<feature type="domain" description="Serine aminopeptidase S33" evidence="2">
    <location>
        <begin position="55"/>
        <end position="174"/>
    </location>
</feature>
<dbReference type="Proteomes" id="UP001346877">
    <property type="component" value="Chromosome"/>
</dbReference>
<dbReference type="Pfam" id="PF12146">
    <property type="entry name" value="Hydrolase_4"/>
    <property type="match status" value="1"/>
</dbReference>